<proteinExistence type="predicted"/>
<dbReference type="EMBL" id="LXER01000032">
    <property type="protein sequence ID" value="OAT28953.1"/>
    <property type="molecule type" value="Genomic_DNA"/>
</dbReference>
<dbReference type="OrthoDB" id="6504444at2"/>
<dbReference type="RefSeq" id="WP_064561270.1">
    <property type="nucleotide sequence ID" value="NZ_LXER01000032.1"/>
</dbReference>
<dbReference type="Proteomes" id="UP000078410">
    <property type="component" value="Unassembled WGS sequence"/>
</dbReference>
<accession>A0A1B7IHT1</accession>
<organism evidence="1 2">
    <name type="scientific">Buttiauxella brennerae ATCC 51605</name>
    <dbReference type="NCBI Taxonomy" id="1354251"/>
    <lineage>
        <taxon>Bacteria</taxon>
        <taxon>Pseudomonadati</taxon>
        <taxon>Pseudomonadota</taxon>
        <taxon>Gammaproteobacteria</taxon>
        <taxon>Enterobacterales</taxon>
        <taxon>Enterobacteriaceae</taxon>
        <taxon>Buttiauxella</taxon>
    </lineage>
</organism>
<comment type="caution">
    <text evidence="1">The sequence shown here is derived from an EMBL/GenBank/DDBJ whole genome shotgun (WGS) entry which is preliminary data.</text>
</comment>
<keyword evidence="2" id="KW-1185">Reference proteome</keyword>
<dbReference type="PATRIC" id="fig|1354251.4.peg.3702"/>
<dbReference type="AlphaFoldDB" id="A0A1B7IHT1"/>
<evidence type="ECO:0000313" key="2">
    <source>
        <dbReference type="Proteomes" id="UP000078410"/>
    </source>
</evidence>
<gene>
    <name evidence="1" type="ORF">M975_3600</name>
</gene>
<name>A0A1B7IHT1_9ENTR</name>
<sequence length="157" mass="18305">MKTRKAAYCWVLIVLLIALPLSLSWYQSYQKDHFSCDATTNIVGENISYDMITHLTFDNGSGTYSSLGILKEKGKPEINTNNNFSFKYWHEDGKIIMISGEHSELEKVFSQYFPQTPDFFIYRERGISLKMIRENVSSYLFSYDNTPLFYCILTNQK</sequence>
<protein>
    <submittedName>
        <fullName evidence="1">Uncharacterized protein</fullName>
    </submittedName>
</protein>
<reference evidence="1 2" key="1">
    <citation type="submission" date="2016-04" db="EMBL/GenBank/DDBJ databases">
        <title>ATOL: Assembling a taxonomically balanced genome-scale reconstruction of the evolutionary history of the Enterobacteriaceae.</title>
        <authorList>
            <person name="Plunkett G.III."/>
            <person name="Neeno-Eckwall E.C."/>
            <person name="Glasner J.D."/>
            <person name="Perna N.T."/>
        </authorList>
    </citation>
    <scope>NUCLEOTIDE SEQUENCE [LARGE SCALE GENOMIC DNA]</scope>
    <source>
        <strain evidence="1 2">ATCC 51605</strain>
    </source>
</reference>
<evidence type="ECO:0000313" key="1">
    <source>
        <dbReference type="EMBL" id="OAT28953.1"/>
    </source>
</evidence>